<dbReference type="Proteomes" id="UP001059844">
    <property type="component" value="Chromosome"/>
</dbReference>
<name>A0ABY5IQS4_9FLAO</name>
<keyword evidence="2" id="KW-1185">Reference proteome</keyword>
<proteinExistence type="predicted"/>
<dbReference type="EMBL" id="CP101751">
    <property type="protein sequence ID" value="UUC45193.1"/>
    <property type="molecule type" value="Genomic_DNA"/>
</dbReference>
<accession>A0ABY5IQS4</accession>
<reference evidence="1" key="1">
    <citation type="submission" date="2022-07" db="EMBL/GenBank/DDBJ databases">
        <title>Isolation, identification, and degradation of a PFOSA degrading strain from sewage treatment plant.</title>
        <authorList>
            <person name="Zhang L."/>
            <person name="Huo Y."/>
        </authorList>
    </citation>
    <scope>NUCLEOTIDE SEQUENCE</scope>
    <source>
        <strain evidence="1">C1</strain>
    </source>
</reference>
<sequence>MATILESCKKHSSVECKMSFFNSFPTTFQEFLKEYGYDNIKGEAPNYSNSENHLVFFFETASALKKEAFIDKLIHISKDGKWDADSVNSFQEKVRDYFLANSELFLKRLNSKNEKEIKGFWYFFSDEPHFDDGISKKILKTLKNDTKMKSVYIDIVNKVKKENIH</sequence>
<organism evidence="1 2">
    <name type="scientific">Flavobacterium cerinum</name>
    <dbReference type="NCBI Taxonomy" id="2502784"/>
    <lineage>
        <taxon>Bacteria</taxon>
        <taxon>Pseudomonadati</taxon>
        <taxon>Bacteroidota</taxon>
        <taxon>Flavobacteriia</taxon>
        <taxon>Flavobacteriales</taxon>
        <taxon>Flavobacteriaceae</taxon>
        <taxon>Flavobacterium</taxon>
    </lineage>
</organism>
<evidence type="ECO:0000313" key="2">
    <source>
        <dbReference type="Proteomes" id="UP001059844"/>
    </source>
</evidence>
<protein>
    <recommendedName>
        <fullName evidence="3">DUF4304 domain-containing protein</fullName>
    </recommendedName>
</protein>
<evidence type="ECO:0008006" key="3">
    <source>
        <dbReference type="Google" id="ProtNLM"/>
    </source>
</evidence>
<dbReference type="RefSeq" id="WP_256550885.1">
    <property type="nucleotide sequence ID" value="NZ_CP101751.1"/>
</dbReference>
<gene>
    <name evidence="1" type="ORF">NOX80_16400</name>
</gene>
<evidence type="ECO:0000313" key="1">
    <source>
        <dbReference type="EMBL" id="UUC45193.1"/>
    </source>
</evidence>